<sequence>MTLPAKPGRQIGQAIGLGAIVAVLTACTVAFLLYASRHPAAFPHDAAAGTMIGSASTYLMLATVLFVCLLAAAFDLFRQMRRTLAAPDAMAADTARIAAGDRSARAISRDGCMSGLSRFIEDFNAMTHQLKHLRALETRLEAIKGLVDEADASSSDTLLHHVDDLFRFVDDLQVAERPEGLTLDLCSTALDCEIVGAIDSVREAFREAGFVIDLTTDATVVTCDGARIRQAVLALLDDMRRHSAPATLKLFVEDRAAGAVVRIEDEGSRRFVESGLGVFVARAIVQAHGGQLRHLASPRGNAVLEFDLPRHPPAIRAFPR</sequence>
<dbReference type="AlphaFoldDB" id="A0A071ML66"/>
<keyword evidence="1" id="KW-0472">Membrane</keyword>
<dbReference type="SUPFAM" id="SSF55874">
    <property type="entry name" value="ATPase domain of HSP90 chaperone/DNA topoisomerase II/histidine kinase"/>
    <property type="match status" value="1"/>
</dbReference>
<keyword evidence="1" id="KW-0812">Transmembrane</keyword>
<dbReference type="InterPro" id="IPR036890">
    <property type="entry name" value="HATPase_C_sf"/>
</dbReference>
<protein>
    <recommendedName>
        <fullName evidence="2">Histidine kinase/HSP90-like ATPase domain-containing protein</fullName>
    </recommendedName>
</protein>
<organism evidence="3">
    <name type="scientific">Burkholderia cenocepacia</name>
    <dbReference type="NCBI Taxonomy" id="95486"/>
    <lineage>
        <taxon>Bacteria</taxon>
        <taxon>Pseudomonadati</taxon>
        <taxon>Pseudomonadota</taxon>
        <taxon>Betaproteobacteria</taxon>
        <taxon>Burkholderiales</taxon>
        <taxon>Burkholderiaceae</taxon>
        <taxon>Burkholderia</taxon>
        <taxon>Burkholderia cepacia complex</taxon>
    </lineage>
</organism>
<evidence type="ECO:0000256" key="1">
    <source>
        <dbReference type="SAM" id="Phobius"/>
    </source>
</evidence>
<feature type="transmembrane region" description="Helical" evidence="1">
    <location>
        <begin position="55"/>
        <end position="77"/>
    </location>
</feature>
<proteinExistence type="predicted"/>
<dbReference type="InterPro" id="IPR003594">
    <property type="entry name" value="HATPase_dom"/>
</dbReference>
<evidence type="ECO:0000313" key="3">
    <source>
        <dbReference type="EMBL" id="KEA61428.1"/>
    </source>
</evidence>
<reference evidence="3" key="1">
    <citation type="submission" date="2014-04" db="EMBL/GenBank/DDBJ databases">
        <title>In planta biocontrol of soil-borne Fusarium wilt of banana through a plant endophytic bacterium, Burkholderia cenocepacia 869T2.</title>
        <authorList>
            <person name="Ho Y.-N."/>
            <person name="Chiang H.-M."/>
            <person name="Chao C.-P."/>
            <person name="Su C.-C."/>
            <person name="Hsu H.-F."/>
            <person name="Guo C.-T."/>
            <person name="Hsieh J.-L."/>
            <person name="Huang C.-C."/>
        </authorList>
    </citation>
    <scope>NUCLEOTIDE SEQUENCE [LARGE SCALE GENOMIC DNA]</scope>
    <source>
        <strain evidence="3">869T2</strain>
    </source>
</reference>
<gene>
    <name evidence="3" type="ORF">DT99_01175</name>
</gene>
<feature type="transmembrane region" description="Helical" evidence="1">
    <location>
        <begin position="12"/>
        <end position="35"/>
    </location>
</feature>
<keyword evidence="1" id="KW-1133">Transmembrane helix</keyword>
<comment type="caution">
    <text evidence="3">The sequence shown here is derived from an EMBL/GenBank/DDBJ whole genome shotgun (WGS) entry which is preliminary data.</text>
</comment>
<accession>A0A071ML66</accession>
<feature type="domain" description="Histidine kinase/HSP90-like ATPase" evidence="2">
    <location>
        <begin position="223"/>
        <end position="312"/>
    </location>
</feature>
<dbReference type="SMART" id="SM00387">
    <property type="entry name" value="HATPase_c"/>
    <property type="match status" value="1"/>
</dbReference>
<dbReference type="PROSITE" id="PS51257">
    <property type="entry name" value="PROKAR_LIPOPROTEIN"/>
    <property type="match status" value="1"/>
</dbReference>
<dbReference type="EMBL" id="JJOA01000001">
    <property type="protein sequence ID" value="KEA61428.1"/>
    <property type="molecule type" value="Genomic_DNA"/>
</dbReference>
<evidence type="ECO:0000259" key="2">
    <source>
        <dbReference type="SMART" id="SM00387"/>
    </source>
</evidence>
<dbReference type="Gene3D" id="3.30.565.10">
    <property type="entry name" value="Histidine kinase-like ATPase, C-terminal domain"/>
    <property type="match status" value="1"/>
</dbReference>
<name>A0A071ML66_9BURK</name>